<dbReference type="InterPro" id="IPR009081">
    <property type="entry name" value="PP-bd_ACP"/>
</dbReference>
<protein>
    <submittedName>
        <fullName evidence="6">Amino acid adenylation domain protein</fullName>
        <ecNumber evidence="6">1.2.1.31</ecNumber>
    </submittedName>
</protein>
<dbReference type="EC" id="1.2.1.31" evidence="6"/>
<dbReference type="InterPro" id="IPR001242">
    <property type="entry name" value="Condensation_dom"/>
</dbReference>
<dbReference type="RefSeq" id="WP_015329811.1">
    <property type="nucleotide sequence ID" value="NC_020054.1"/>
</dbReference>
<sequence>MSIAPPLPAVDFDPFAGPELIGVVPMTESQAEIWLACQFGGDAASRAYNESVSLRFTGKLDVDAFERAWAMLVRRHEALRSTFSPDGQHLCILADLAIPLQVIDYSDQPDKAATAVADLTEADANYLFDLQHGPLAKATLLILSETAHHFTLTAHHIVCDGWSTGILLQDLGQYYSAYVRGLSLSLPPAPQISQFALEQQAFLNSDTYRESEAFWLDQYKTGVPPIDLPTDVPRPRQRTYASHRYDVALDTALVQQLKQVGVKAGSSFVSTLTATFELWLSRLTKQPDVVLGLPAAGQPVADRYWLVGHCVSLLPLRSTHRGDETYLTYLRRRRTELLDVFEHQRITFGRLLKKLPIPRDPSRVAFVPVVFNVDMGLDEGVAFEGLALQLLSNPRAFENFELSLNATGSEQTLILEWSHNAQLFSAQTIAGFHSSFVELLKAVVANPDQPLATVGISPSAPKPLNGHAKVSPAAPTAISAKGSGYTREKGLTTLLADTAMHFPDKVAIRFKQESLTYADLDKQANQVGHALRAQGIRPGDRVGLAIDRSLPLIVGMLGIMKAGATYIPVDPQHPTDRINYILTDAGCVALLTSAAHTGRFDLPDARELLVETLWPTLSQYPQTAPDQQPTGADIAYILYTSGTTGRPKGALIRHHSVANVLFSVANEPGLTHTDKTIALATIAFDLAVVEIYTPLLVGAELLLIDPATARNGEALAQVLGDPSITFIQTTPATFRVLLEAGWRGHKALRVISCAEALPMDLAHTLLDLCAELWNYYGPTETTIYATGKRIRKTDERITIGSAIANTRIYVVDENGQPITDGQPGELWIAGEGVSNGYLNQPELTAEKFIDNPFSATPEKIYRTGDLGRYLDGGNTADAPTTGDIVYMGRIDQQVKIRGFRIELGEVEHTLAKSNTIKEAVVMAREDRPGDQRLVAYVVPDLSQFDSAGMDWQQRWDTIYEAGVKSQTDHTTAELDLDVVIAEQLSNQTDIRQQADEWLAQSLKRLRTLHAKRVLEVGSGAGQLLFELATDTDLYIATDYAQTAIDNLNQRVQANPIGKGQVRAQVAMADDYSMVAPASLDLVLIHSVAQYFPDVRYLLKVIEGAVNATQAGGCVFVGDMQSRRLQVQHHTFDQLQRTADSQRVADFRRIVERRVKLDDELMADPAFFYLLPTLFPTIGAVDVQLREGHALNETTKYHFDVWLYVGKSADEVPPQLLADQTLDWASIGTVEALEQQLHQLPDRTLRLTNVPNARTATDHALVGWLDNAADDQPLGELKNRLGNVPAGVDPDLFWPLAERLGFRAHVRWASDGADNRLEVVFIPQHRADALPTPPAGLHLTNAAPRDFVNEPHAPLPTISKEQLRTWRQEAAQALPDYMVPTDFVVLPRFPITPNGKIDRKALPAPADVRPEAAPESTNNQPTTPEEKLLAGVWSSVLGIETIGVDDNFFELGGHSMIAVQVMTRLERQTGKRLPLASLFEYPTIRALATLIHEDAPEVRSWKSLVPIRPAGNREPLYIVHGAGLNVLLFNAVANNLHPDQPVYGLQARGLNGVDEPFRSITEMAEAYVSEIVQHNPTGPYSLSGFSFGGIVAYEMARQLLVQGREVSLVALFDAYAYDAGRSNPWWQRKANGISEFMGKVGHTLRLVRQHGFQGISYKMQSIDRKLIKQYWWLKPSRRAGHILQRMAIRAYWQLKFGQAQQQEAIFDTTFRIEAINDVALENFQLLPADLEVHLFRATIQTFFMDDYDYYGWRDFARKGVHVYDVPGEHSYIFAPPNDKEFAAKLQAVLDKRGR</sequence>
<dbReference type="InterPro" id="IPR020806">
    <property type="entry name" value="PKS_PP-bd"/>
</dbReference>
<dbReference type="Gene3D" id="2.30.38.10">
    <property type="entry name" value="Luciferase, Domain 3"/>
    <property type="match status" value="1"/>
</dbReference>
<dbReference type="OrthoDB" id="4317020at2"/>
<feature type="region of interest" description="Disordered" evidence="4">
    <location>
        <begin position="1396"/>
        <end position="1424"/>
    </location>
</feature>
<dbReference type="Gene3D" id="3.30.559.10">
    <property type="entry name" value="Chloramphenicol acetyltransferase-like domain"/>
    <property type="match status" value="1"/>
</dbReference>
<dbReference type="InterPro" id="IPR023213">
    <property type="entry name" value="CAT-like_dom_sf"/>
</dbReference>
<keyword evidence="2" id="KW-0596">Phosphopantetheine</keyword>
<keyword evidence="3" id="KW-0597">Phosphoprotein</keyword>
<dbReference type="Pfam" id="PF00668">
    <property type="entry name" value="Condensation"/>
    <property type="match status" value="1"/>
</dbReference>
<dbReference type="Gene3D" id="3.30.559.30">
    <property type="entry name" value="Nonribosomal peptide synthetase, condensation domain"/>
    <property type="match status" value="1"/>
</dbReference>
<dbReference type="GO" id="GO:0031177">
    <property type="term" value="F:phosphopantetheine binding"/>
    <property type="evidence" value="ECO:0007669"/>
    <property type="project" value="InterPro"/>
</dbReference>
<organism evidence="6 7">
    <name type="scientific">Fibrella aestuarina BUZ 2</name>
    <dbReference type="NCBI Taxonomy" id="1166018"/>
    <lineage>
        <taxon>Bacteria</taxon>
        <taxon>Pseudomonadati</taxon>
        <taxon>Bacteroidota</taxon>
        <taxon>Cytophagia</taxon>
        <taxon>Cytophagales</taxon>
        <taxon>Spirosomataceae</taxon>
        <taxon>Fibrella</taxon>
    </lineage>
</organism>
<dbReference type="PANTHER" id="PTHR45527">
    <property type="entry name" value="NONRIBOSOMAL PEPTIDE SYNTHETASE"/>
    <property type="match status" value="1"/>
</dbReference>
<dbReference type="EMBL" id="HE796683">
    <property type="protein sequence ID" value="CCG98711.1"/>
    <property type="molecule type" value="Genomic_DNA"/>
</dbReference>
<dbReference type="SUPFAM" id="SSF52777">
    <property type="entry name" value="CoA-dependent acyltransferases"/>
    <property type="match status" value="2"/>
</dbReference>
<evidence type="ECO:0000313" key="6">
    <source>
        <dbReference type="EMBL" id="CCG98711.1"/>
    </source>
</evidence>
<dbReference type="Gene3D" id="3.40.50.980">
    <property type="match status" value="2"/>
</dbReference>
<dbReference type="CDD" id="cd05930">
    <property type="entry name" value="A_NRPS"/>
    <property type="match status" value="1"/>
</dbReference>
<dbReference type="PROSITE" id="PS50075">
    <property type="entry name" value="CARRIER"/>
    <property type="match status" value="1"/>
</dbReference>
<dbReference type="InterPro" id="IPR001031">
    <property type="entry name" value="Thioesterase"/>
</dbReference>
<proteinExistence type="predicted"/>
<dbReference type="PATRIC" id="fig|1166018.3.peg.713"/>
<dbReference type="SUPFAM" id="SSF47336">
    <property type="entry name" value="ACP-like"/>
    <property type="match status" value="1"/>
</dbReference>
<dbReference type="HOGENOM" id="CLU_000022_2_13_10"/>
<keyword evidence="6" id="KW-0560">Oxidoreductase</keyword>
<dbReference type="KEGG" id="fae:FAES_0700"/>
<dbReference type="STRING" id="1166018.FAES_0700"/>
<dbReference type="GO" id="GO:0043041">
    <property type="term" value="P:amino acid activation for nonribosomal peptide biosynthetic process"/>
    <property type="evidence" value="ECO:0007669"/>
    <property type="project" value="TreeGrafter"/>
</dbReference>
<dbReference type="InterPro" id="IPR041698">
    <property type="entry name" value="Methyltransf_25"/>
</dbReference>
<dbReference type="SUPFAM" id="SSF53474">
    <property type="entry name" value="alpha/beta-Hydrolases"/>
    <property type="match status" value="1"/>
</dbReference>
<evidence type="ECO:0000256" key="2">
    <source>
        <dbReference type="ARBA" id="ARBA00022450"/>
    </source>
</evidence>
<dbReference type="Pfam" id="PF00550">
    <property type="entry name" value="PP-binding"/>
    <property type="match status" value="1"/>
</dbReference>
<dbReference type="InterPro" id="IPR020845">
    <property type="entry name" value="AMP-binding_CS"/>
</dbReference>
<gene>
    <name evidence="6" type="ORF">FAES_0700</name>
</gene>
<evidence type="ECO:0000313" key="7">
    <source>
        <dbReference type="Proteomes" id="UP000011058"/>
    </source>
</evidence>
<evidence type="ECO:0000256" key="1">
    <source>
        <dbReference type="ARBA" id="ARBA00001957"/>
    </source>
</evidence>
<dbReference type="eggNOG" id="COG1020">
    <property type="taxonomic scope" value="Bacteria"/>
</dbReference>
<dbReference type="SMART" id="SM00823">
    <property type="entry name" value="PKS_PP"/>
    <property type="match status" value="1"/>
</dbReference>
<keyword evidence="7" id="KW-1185">Reference proteome</keyword>
<dbReference type="PANTHER" id="PTHR45527:SF1">
    <property type="entry name" value="FATTY ACID SYNTHASE"/>
    <property type="match status" value="1"/>
</dbReference>
<dbReference type="InterPro" id="IPR010071">
    <property type="entry name" value="AA_adenyl_dom"/>
</dbReference>
<dbReference type="NCBIfam" id="TIGR01733">
    <property type="entry name" value="AA-adenyl-dom"/>
    <property type="match status" value="1"/>
</dbReference>
<comment type="cofactor">
    <cofactor evidence="1">
        <name>pantetheine 4'-phosphate</name>
        <dbReference type="ChEBI" id="CHEBI:47942"/>
    </cofactor>
</comment>
<dbReference type="GO" id="GO:0044550">
    <property type="term" value="P:secondary metabolite biosynthetic process"/>
    <property type="evidence" value="ECO:0007669"/>
    <property type="project" value="TreeGrafter"/>
</dbReference>
<dbReference type="Pfam" id="PF13649">
    <property type="entry name" value="Methyltransf_25"/>
    <property type="match status" value="1"/>
</dbReference>
<dbReference type="InterPro" id="IPR000873">
    <property type="entry name" value="AMP-dep_synth/lig_dom"/>
</dbReference>
<dbReference type="Gene3D" id="3.40.50.1820">
    <property type="entry name" value="alpha/beta hydrolase"/>
    <property type="match status" value="1"/>
</dbReference>
<dbReference type="Gene3D" id="1.10.1200.10">
    <property type="entry name" value="ACP-like"/>
    <property type="match status" value="1"/>
</dbReference>
<dbReference type="SUPFAM" id="SSF56801">
    <property type="entry name" value="Acetyl-CoA synthetase-like"/>
    <property type="match status" value="1"/>
</dbReference>
<dbReference type="InterPro" id="IPR029058">
    <property type="entry name" value="AB_hydrolase_fold"/>
</dbReference>
<evidence type="ECO:0000256" key="4">
    <source>
        <dbReference type="SAM" id="MobiDB-lite"/>
    </source>
</evidence>
<feature type="domain" description="Carrier" evidence="5">
    <location>
        <begin position="1419"/>
        <end position="1494"/>
    </location>
</feature>
<dbReference type="eggNOG" id="COG3319">
    <property type="taxonomic scope" value="Bacteria"/>
</dbReference>
<dbReference type="Pfam" id="PF00501">
    <property type="entry name" value="AMP-binding"/>
    <property type="match status" value="1"/>
</dbReference>
<dbReference type="Proteomes" id="UP000011058">
    <property type="component" value="Chromosome"/>
</dbReference>
<dbReference type="PROSITE" id="PS00455">
    <property type="entry name" value="AMP_BINDING"/>
    <property type="match status" value="1"/>
</dbReference>
<accession>I0K3K8</accession>
<evidence type="ECO:0000256" key="3">
    <source>
        <dbReference type="ARBA" id="ARBA00022553"/>
    </source>
</evidence>
<dbReference type="CDD" id="cd19531">
    <property type="entry name" value="LCL_NRPS-like"/>
    <property type="match status" value="1"/>
</dbReference>
<dbReference type="FunFam" id="1.10.1200.10:FF:000005">
    <property type="entry name" value="Nonribosomal peptide synthetase 1"/>
    <property type="match status" value="1"/>
</dbReference>
<dbReference type="Pfam" id="PF00975">
    <property type="entry name" value="Thioesterase"/>
    <property type="match status" value="1"/>
</dbReference>
<dbReference type="InterPro" id="IPR036736">
    <property type="entry name" value="ACP-like_sf"/>
</dbReference>
<reference evidence="6 7" key="1">
    <citation type="journal article" date="2012" name="J. Bacteriol.">
        <title>Genome Sequence of Fibrella aestuarina BUZ 2T, a Filamentous Marine Bacterium.</title>
        <authorList>
            <person name="Filippini M."/>
            <person name="Qi W."/>
            <person name="Blom J."/>
            <person name="Goesmann A."/>
            <person name="Smits T.H."/>
            <person name="Bagheri H.C."/>
        </authorList>
    </citation>
    <scope>NUCLEOTIDE SEQUENCE [LARGE SCALE GENOMIC DNA]</scope>
    <source>
        <strain evidence="7">BUZ 2T</strain>
    </source>
</reference>
<dbReference type="InterPro" id="IPR029063">
    <property type="entry name" value="SAM-dependent_MTases_sf"/>
</dbReference>
<dbReference type="GO" id="GO:0004043">
    <property type="term" value="F:L-aminoadipate-semialdehyde dehydrogenase [NAD(P)+] activity"/>
    <property type="evidence" value="ECO:0007669"/>
    <property type="project" value="UniProtKB-EC"/>
</dbReference>
<name>I0K3K8_9BACT</name>
<evidence type="ECO:0000259" key="5">
    <source>
        <dbReference type="PROSITE" id="PS50075"/>
    </source>
</evidence>
<dbReference type="Gene3D" id="3.40.50.150">
    <property type="entry name" value="Vaccinia Virus protein VP39"/>
    <property type="match status" value="1"/>
</dbReference>
<dbReference type="Gene3D" id="3.30.300.30">
    <property type="match status" value="2"/>
</dbReference>
<dbReference type="FunFam" id="3.40.50.980:FF:000001">
    <property type="entry name" value="Non-ribosomal peptide synthetase"/>
    <property type="match status" value="1"/>
</dbReference>
<dbReference type="SUPFAM" id="SSF53335">
    <property type="entry name" value="S-adenosyl-L-methionine-dependent methyltransferases"/>
    <property type="match status" value="1"/>
</dbReference>
<dbReference type="InterPro" id="IPR045851">
    <property type="entry name" value="AMP-bd_C_sf"/>
</dbReference>
<dbReference type="GO" id="GO:0005737">
    <property type="term" value="C:cytoplasm"/>
    <property type="evidence" value="ECO:0007669"/>
    <property type="project" value="TreeGrafter"/>
</dbReference>